<dbReference type="PANTHER" id="PTHR42647">
    <property type="entry name" value="SBP (S-RIBONUCLEASE BINDING PROTEIN) FAMILY PROTEIN"/>
    <property type="match status" value="1"/>
</dbReference>
<dbReference type="PANTHER" id="PTHR42647:SF6">
    <property type="entry name" value="RING-TYPE DOMAIN-CONTAINING PROTEIN"/>
    <property type="match status" value="1"/>
</dbReference>
<dbReference type="InterPro" id="IPR001841">
    <property type="entry name" value="Znf_RING"/>
</dbReference>
<sequence length="256" mass="29438">MNPYSHDNHGLPFSTNNFFSVGLPELQQHQHPQHNQQQQLQQQQSQRNFVPVPNPHIHASSILSSPTFVGLFEKQGQETDQLINIQNGQIKLMLQHHIRELQVATLKNMEIYSRQIMTKANEEIAKVVKKNQEMENLLRSLETEKRFLKRIAEERGATTIALHNKLEEEKKRARMVVLNDAESCCGESEEARAEKRMRSDDNLKFCSKCKTNFVGVLFLPCRHLSLCKQCEALLQTCPICGMAKKDVIEIQSSISY</sequence>
<evidence type="ECO:0000256" key="4">
    <source>
        <dbReference type="PROSITE-ProRule" id="PRU00175"/>
    </source>
</evidence>
<dbReference type="PIRSF" id="PIRSF036836">
    <property type="entry name" value="RNase_bind_SBP1"/>
    <property type="match status" value="1"/>
</dbReference>
<feature type="domain" description="RING-type" evidence="7">
    <location>
        <begin position="206"/>
        <end position="240"/>
    </location>
</feature>
<dbReference type="FunFam" id="1.10.1170.10:FF:000002">
    <property type="entry name" value="Baculoviral IAP repeat containing 7"/>
    <property type="match status" value="1"/>
</dbReference>
<dbReference type="AlphaFoldDB" id="A0A396JD90"/>
<dbReference type="SUPFAM" id="SSF57850">
    <property type="entry name" value="RING/U-box"/>
    <property type="match status" value="1"/>
</dbReference>
<proteinExistence type="predicted"/>
<dbReference type="Gene3D" id="3.30.40.10">
    <property type="entry name" value="Zinc/RING finger domain, C3HC4 (zinc finger)"/>
    <property type="match status" value="1"/>
</dbReference>
<keyword evidence="5" id="KW-0175">Coiled coil</keyword>
<evidence type="ECO:0000256" key="1">
    <source>
        <dbReference type="ARBA" id="ARBA00022723"/>
    </source>
</evidence>
<keyword evidence="1" id="KW-0479">Metal-binding</keyword>
<accession>A0A396JD90</accession>
<keyword evidence="3" id="KW-0862">Zinc</keyword>
<comment type="caution">
    <text evidence="8">The sequence shown here is derived from an EMBL/GenBank/DDBJ whole genome shotgun (WGS) entry which is preliminary data.</text>
</comment>
<feature type="compositionally biased region" description="Low complexity" evidence="6">
    <location>
        <begin position="27"/>
        <end position="46"/>
    </location>
</feature>
<feature type="region of interest" description="Disordered" evidence="6">
    <location>
        <begin position="27"/>
        <end position="56"/>
    </location>
</feature>
<evidence type="ECO:0000256" key="2">
    <source>
        <dbReference type="ARBA" id="ARBA00022771"/>
    </source>
</evidence>
<keyword evidence="2 4" id="KW-0863">Zinc-finger</keyword>
<name>A0A396JD90_MEDTR</name>
<evidence type="ECO:0000256" key="6">
    <source>
        <dbReference type="SAM" id="MobiDB-lite"/>
    </source>
</evidence>
<dbReference type="Pfam" id="PF13920">
    <property type="entry name" value="zf-C3HC4_3"/>
    <property type="match status" value="1"/>
</dbReference>
<evidence type="ECO:0000259" key="7">
    <source>
        <dbReference type="PROSITE" id="PS50089"/>
    </source>
</evidence>
<feature type="coiled-coil region" evidence="5">
    <location>
        <begin position="117"/>
        <end position="151"/>
    </location>
</feature>
<evidence type="ECO:0000313" key="8">
    <source>
        <dbReference type="EMBL" id="RHN75272.1"/>
    </source>
</evidence>
<dbReference type="Gramene" id="rna11448">
    <property type="protein sequence ID" value="RHN75272.1"/>
    <property type="gene ID" value="gene11448"/>
</dbReference>
<evidence type="ECO:0000256" key="5">
    <source>
        <dbReference type="SAM" id="Coils"/>
    </source>
</evidence>
<dbReference type="EMBL" id="PSQE01000002">
    <property type="protein sequence ID" value="RHN75272.1"/>
    <property type="molecule type" value="Genomic_DNA"/>
</dbReference>
<dbReference type="GO" id="GO:0008270">
    <property type="term" value="F:zinc ion binding"/>
    <property type="evidence" value="ECO:0007669"/>
    <property type="project" value="UniProtKB-KW"/>
</dbReference>
<dbReference type="PROSITE" id="PS50089">
    <property type="entry name" value="ZF_RING_2"/>
    <property type="match status" value="1"/>
</dbReference>
<reference evidence="8" key="1">
    <citation type="journal article" date="2018" name="Nat. Plants">
        <title>Whole-genome landscape of Medicago truncatula symbiotic genes.</title>
        <authorList>
            <person name="Pecrix Y."/>
            <person name="Gamas P."/>
            <person name="Carrere S."/>
        </authorList>
    </citation>
    <scope>NUCLEOTIDE SEQUENCE</scope>
    <source>
        <tissue evidence="8">Leaves</tissue>
    </source>
</reference>
<dbReference type="OrthoDB" id="1711136at2759"/>
<dbReference type="Proteomes" id="UP000265566">
    <property type="component" value="Chromosome 2"/>
</dbReference>
<gene>
    <name evidence="8" type="ORF">MtrunA17_Chr2g0319361</name>
</gene>
<protein>
    <submittedName>
        <fullName evidence="8">Putative transcription factor C2H2 family</fullName>
    </submittedName>
</protein>
<organism evidence="8">
    <name type="scientific">Medicago truncatula</name>
    <name type="common">Barrel medic</name>
    <name type="synonym">Medicago tribuloides</name>
    <dbReference type="NCBI Taxonomy" id="3880"/>
    <lineage>
        <taxon>Eukaryota</taxon>
        <taxon>Viridiplantae</taxon>
        <taxon>Streptophyta</taxon>
        <taxon>Embryophyta</taxon>
        <taxon>Tracheophyta</taxon>
        <taxon>Spermatophyta</taxon>
        <taxon>Magnoliopsida</taxon>
        <taxon>eudicotyledons</taxon>
        <taxon>Gunneridae</taxon>
        <taxon>Pentapetalae</taxon>
        <taxon>rosids</taxon>
        <taxon>fabids</taxon>
        <taxon>Fabales</taxon>
        <taxon>Fabaceae</taxon>
        <taxon>Papilionoideae</taxon>
        <taxon>50 kb inversion clade</taxon>
        <taxon>NPAAA clade</taxon>
        <taxon>Hologalegina</taxon>
        <taxon>IRL clade</taxon>
        <taxon>Trifolieae</taxon>
        <taxon>Medicago</taxon>
    </lineage>
</organism>
<dbReference type="InterPro" id="IPR013083">
    <property type="entry name" value="Znf_RING/FYVE/PHD"/>
</dbReference>
<evidence type="ECO:0000256" key="3">
    <source>
        <dbReference type="ARBA" id="ARBA00022833"/>
    </source>
</evidence>